<organism evidence="17 18">
    <name type="scientific">Ectopseudomonas mendocina</name>
    <name type="common">Pseudomonas mendocina</name>
    <dbReference type="NCBI Taxonomy" id="300"/>
    <lineage>
        <taxon>Bacteria</taxon>
        <taxon>Pseudomonadati</taxon>
        <taxon>Pseudomonadota</taxon>
        <taxon>Gammaproteobacteria</taxon>
        <taxon>Pseudomonadales</taxon>
        <taxon>Pseudomonadaceae</taxon>
        <taxon>Ectopseudomonas</taxon>
    </lineage>
</organism>
<evidence type="ECO:0000256" key="12">
    <source>
        <dbReference type="ARBA" id="ARBA00023317"/>
    </source>
</evidence>
<dbReference type="PROSITE" id="PS00110">
    <property type="entry name" value="PYRUVATE_KINASE"/>
    <property type="match status" value="1"/>
</dbReference>
<dbReference type="InterPro" id="IPR018209">
    <property type="entry name" value="Pyrv_Knase_AS"/>
</dbReference>
<evidence type="ECO:0000256" key="13">
    <source>
        <dbReference type="NCBIfam" id="TIGR01064"/>
    </source>
</evidence>
<evidence type="ECO:0000256" key="7">
    <source>
        <dbReference type="ARBA" id="ARBA00022741"/>
    </source>
</evidence>
<dbReference type="NCBIfam" id="TIGR01064">
    <property type="entry name" value="pyruv_kin"/>
    <property type="match status" value="1"/>
</dbReference>
<evidence type="ECO:0000313" key="18">
    <source>
        <dbReference type="Proteomes" id="UP001476583"/>
    </source>
</evidence>
<feature type="domain" description="Pyruvate kinase barrel" evidence="15">
    <location>
        <begin position="3"/>
        <end position="329"/>
    </location>
</feature>
<dbReference type="NCBIfam" id="NF004491">
    <property type="entry name" value="PRK05826.1"/>
    <property type="match status" value="1"/>
</dbReference>
<dbReference type="InterPro" id="IPR001697">
    <property type="entry name" value="Pyr_Knase"/>
</dbReference>
<evidence type="ECO:0000313" key="17">
    <source>
        <dbReference type="EMBL" id="WXL26901.1"/>
    </source>
</evidence>
<evidence type="ECO:0000256" key="6">
    <source>
        <dbReference type="ARBA" id="ARBA00022723"/>
    </source>
</evidence>
<evidence type="ECO:0000256" key="14">
    <source>
        <dbReference type="RuleBase" id="RU000504"/>
    </source>
</evidence>
<dbReference type="Gene3D" id="3.40.1380.20">
    <property type="entry name" value="Pyruvate kinase, C-terminal domain"/>
    <property type="match status" value="1"/>
</dbReference>
<comment type="cofactor">
    <cofactor evidence="1">
        <name>K(+)</name>
        <dbReference type="ChEBI" id="CHEBI:29103"/>
    </cofactor>
</comment>
<evidence type="ECO:0000256" key="3">
    <source>
        <dbReference type="ARBA" id="ARBA00008663"/>
    </source>
</evidence>
<evidence type="ECO:0000256" key="2">
    <source>
        <dbReference type="ARBA" id="ARBA00004997"/>
    </source>
</evidence>
<name>A0ABZ2RQJ6_ECTME</name>
<dbReference type="EMBL" id="CP148074">
    <property type="protein sequence ID" value="WXL26901.1"/>
    <property type="molecule type" value="Genomic_DNA"/>
</dbReference>
<dbReference type="NCBIfam" id="NF004978">
    <property type="entry name" value="PRK06354.1"/>
    <property type="match status" value="1"/>
</dbReference>
<evidence type="ECO:0000256" key="11">
    <source>
        <dbReference type="ARBA" id="ARBA00023152"/>
    </source>
</evidence>
<keyword evidence="9" id="KW-0067">ATP-binding</keyword>
<evidence type="ECO:0000256" key="9">
    <source>
        <dbReference type="ARBA" id="ARBA00022840"/>
    </source>
</evidence>
<dbReference type="PRINTS" id="PR01050">
    <property type="entry name" value="PYRUVTKNASE"/>
</dbReference>
<keyword evidence="8 14" id="KW-0418">Kinase</keyword>
<keyword evidence="10 14" id="KW-0460">Magnesium</keyword>
<comment type="similarity">
    <text evidence="3 14">Belongs to the pyruvate kinase family.</text>
</comment>
<dbReference type="EC" id="2.7.1.40" evidence="4 13"/>
<keyword evidence="5 14" id="KW-0808">Transferase</keyword>
<comment type="pathway">
    <text evidence="2 14">Carbohydrate degradation; glycolysis; pyruvate from D-glyceraldehyde 3-phosphate: step 5/5.</text>
</comment>
<proteinExistence type="inferred from homology"/>
<protein>
    <recommendedName>
        <fullName evidence="4 13">Pyruvate kinase</fullName>
        <ecNumber evidence="4 13">2.7.1.40</ecNumber>
    </recommendedName>
</protein>
<reference evidence="17 18" key="1">
    <citation type="submission" date="2024-03" db="EMBL/GenBank/DDBJ databases">
        <title>Complete genome of BD2.</title>
        <authorList>
            <person name="Cao G."/>
        </authorList>
    </citation>
    <scope>NUCLEOTIDE SEQUENCE [LARGE SCALE GENOMIC DNA]</scope>
    <source>
        <strain evidence="17 18">BD2</strain>
    </source>
</reference>
<dbReference type="InterPro" id="IPR036918">
    <property type="entry name" value="Pyrv_Knase_C_sf"/>
</dbReference>
<dbReference type="GO" id="GO:0016301">
    <property type="term" value="F:kinase activity"/>
    <property type="evidence" value="ECO:0007669"/>
    <property type="project" value="UniProtKB-KW"/>
</dbReference>
<evidence type="ECO:0000256" key="1">
    <source>
        <dbReference type="ARBA" id="ARBA00001958"/>
    </source>
</evidence>
<evidence type="ECO:0000256" key="8">
    <source>
        <dbReference type="ARBA" id="ARBA00022777"/>
    </source>
</evidence>
<keyword evidence="12 17" id="KW-0670">Pyruvate</keyword>
<dbReference type="SUPFAM" id="SSF51621">
    <property type="entry name" value="Phosphoenolpyruvate/pyruvate domain"/>
    <property type="match status" value="1"/>
</dbReference>
<sequence length="483" mass="51859">MSIRRTKIVATLGPSSNSPEILEQLIIAGLDVARLNFSHGTPDEHKARAQLVRSLAAKNGRHVALLGDLQGPKIRIAKFANKRIELNVGDSFTFSISHPLTEGNQQVVGIDYPDLVKDCGVGDELLLDDGRVVMRVKDATATELHCEVLIGGPLSDHKGINRRGGGLTAPALTEKDKADIKLAAEMELDYLAVSFPRDASDMEYARTLLKEAGGTAWLVAKIERAEAVADDEALDGLIQASDAVMVARGDLGVEIGDAELVAIQKKIILHARQHNKAVIVATQMMESMIQNPMPTRAEVSDVANAVLDYTDAVMLSAESAAGAYPLEAVQAMARICLGAEKHPTSKTSGHRMGSEFERCDESIALASMYTANHFPGVKAIIALTESGYTPLIMSRIRSSVPIFAFSPHRETQARAALFRGVYTVPFDAAALQPSEVSQAAVDELLKRGVVQAGDWVILTKGDSYHTIGGTNTMKLLHVGEALV</sequence>
<evidence type="ECO:0000259" key="15">
    <source>
        <dbReference type="Pfam" id="PF00224"/>
    </source>
</evidence>
<dbReference type="Pfam" id="PF02887">
    <property type="entry name" value="PK_C"/>
    <property type="match status" value="1"/>
</dbReference>
<dbReference type="Gene3D" id="3.20.20.60">
    <property type="entry name" value="Phosphoenolpyruvate-binding domains"/>
    <property type="match status" value="1"/>
</dbReference>
<dbReference type="InterPro" id="IPR015813">
    <property type="entry name" value="Pyrv/PenolPyrv_kinase-like_dom"/>
</dbReference>
<dbReference type="GO" id="GO:0004743">
    <property type="term" value="F:pyruvate kinase activity"/>
    <property type="evidence" value="ECO:0007669"/>
    <property type="project" value="UniProtKB-EC"/>
</dbReference>
<dbReference type="SUPFAM" id="SSF52935">
    <property type="entry name" value="PK C-terminal domain-like"/>
    <property type="match status" value="1"/>
</dbReference>
<accession>A0ABZ2RQJ6</accession>
<keyword evidence="6" id="KW-0479">Metal-binding</keyword>
<feature type="domain" description="Pyruvate kinase C-terminal" evidence="16">
    <location>
        <begin position="361"/>
        <end position="475"/>
    </location>
</feature>
<dbReference type="InterPro" id="IPR015806">
    <property type="entry name" value="Pyrv_Knase_insert_dom_sf"/>
</dbReference>
<keyword evidence="11 14" id="KW-0324">Glycolysis</keyword>
<dbReference type="Gene3D" id="2.40.33.10">
    <property type="entry name" value="PK beta-barrel domain-like"/>
    <property type="match status" value="1"/>
</dbReference>
<dbReference type="InterPro" id="IPR015795">
    <property type="entry name" value="Pyrv_Knase_C"/>
</dbReference>
<dbReference type="Proteomes" id="UP001476583">
    <property type="component" value="Chromosome"/>
</dbReference>
<evidence type="ECO:0000256" key="5">
    <source>
        <dbReference type="ARBA" id="ARBA00022679"/>
    </source>
</evidence>
<keyword evidence="7" id="KW-0547">Nucleotide-binding</keyword>
<evidence type="ECO:0000259" key="16">
    <source>
        <dbReference type="Pfam" id="PF02887"/>
    </source>
</evidence>
<keyword evidence="18" id="KW-1185">Reference proteome</keyword>
<dbReference type="Pfam" id="PF00224">
    <property type="entry name" value="PK"/>
    <property type="match status" value="1"/>
</dbReference>
<gene>
    <name evidence="17" type="primary">pyk</name>
    <name evidence="17" type="ORF">WG219_05350</name>
</gene>
<dbReference type="InterPro" id="IPR040442">
    <property type="entry name" value="Pyrv_kinase-like_dom_sf"/>
</dbReference>
<evidence type="ECO:0000256" key="4">
    <source>
        <dbReference type="ARBA" id="ARBA00012142"/>
    </source>
</evidence>
<dbReference type="InterPro" id="IPR011037">
    <property type="entry name" value="Pyrv_Knase-like_insert_dom_sf"/>
</dbReference>
<dbReference type="InterPro" id="IPR015793">
    <property type="entry name" value="Pyrv_Knase_brl"/>
</dbReference>
<dbReference type="SUPFAM" id="SSF50800">
    <property type="entry name" value="PK beta-barrel domain-like"/>
    <property type="match status" value="1"/>
</dbReference>
<comment type="catalytic activity">
    <reaction evidence="14">
        <text>pyruvate + ATP = phosphoenolpyruvate + ADP + H(+)</text>
        <dbReference type="Rhea" id="RHEA:18157"/>
        <dbReference type="ChEBI" id="CHEBI:15361"/>
        <dbReference type="ChEBI" id="CHEBI:15378"/>
        <dbReference type="ChEBI" id="CHEBI:30616"/>
        <dbReference type="ChEBI" id="CHEBI:58702"/>
        <dbReference type="ChEBI" id="CHEBI:456216"/>
        <dbReference type="EC" id="2.7.1.40"/>
    </reaction>
</comment>
<dbReference type="PANTHER" id="PTHR11817">
    <property type="entry name" value="PYRUVATE KINASE"/>
    <property type="match status" value="1"/>
</dbReference>
<evidence type="ECO:0000256" key="10">
    <source>
        <dbReference type="ARBA" id="ARBA00022842"/>
    </source>
</evidence>